<dbReference type="InterPro" id="IPR050144">
    <property type="entry name" value="AAE_transporter"/>
</dbReference>
<evidence type="ECO:0000256" key="3">
    <source>
        <dbReference type="ARBA" id="ARBA00022448"/>
    </source>
</evidence>
<feature type="domain" description="RCK C-terminal" evidence="8">
    <location>
        <begin position="278"/>
        <end position="360"/>
    </location>
</feature>
<dbReference type="AlphaFoldDB" id="A0A6B3L906"/>
<dbReference type="GO" id="GO:0005886">
    <property type="term" value="C:plasma membrane"/>
    <property type="evidence" value="ECO:0007669"/>
    <property type="project" value="UniProtKB-SubCell"/>
</dbReference>
<dbReference type="PANTHER" id="PTHR30445">
    <property type="entry name" value="K(+)_H(+) ANTIPORTER SUBUNIT KHTT"/>
    <property type="match status" value="1"/>
</dbReference>
<comment type="similarity">
    <text evidence="2">Belongs to the AAE transporter (TC 2.A.81) family.</text>
</comment>
<reference evidence="9 10" key="1">
    <citation type="submission" date="2020-12" db="EMBL/GenBank/DDBJ databases">
        <title>Sulforoseuscoccus oceanibium gen. nov., sp. nov., a representative of the phylum Verrucomicrobia with special cytoplasmic membrane, and proposal of Sulforoseuscoccusaceae fam. nov.</title>
        <authorList>
            <person name="Xi F."/>
        </authorList>
    </citation>
    <scope>NUCLEOTIDE SEQUENCE [LARGE SCALE GENOMIC DNA]</scope>
    <source>
        <strain evidence="9 10">T37</strain>
    </source>
</reference>
<keyword evidence="5" id="KW-0812">Transmembrane</keyword>
<feature type="domain" description="RCK C-terminal" evidence="8">
    <location>
        <begin position="192"/>
        <end position="276"/>
    </location>
</feature>
<dbReference type="RefSeq" id="WP_164362536.1">
    <property type="nucleotide sequence ID" value="NZ_CP066776.1"/>
</dbReference>
<keyword evidence="10" id="KW-1185">Reference proteome</keyword>
<name>A0A6B3L906_9BACT</name>
<proteinExistence type="inferred from homology"/>
<sequence length="544" mass="57214">MDIFASFMTRLFDLPLMHHPVFVVFSVIAIGLIVGRFSVYGVSLGSAAVMFVALVYGHYGVTLNQSLTSFGLVLFVYCVGIGAGSRFFGALKERGVQFAVIALAVVAVGGVATALVAGAFGVSPSVAAGVFAGALTSTPGLAAAQEHFSSGVDQGLVSAGYAIAYPFGVIGVVLFVQLWPRLRKADLAEIGRKLDEEQEQAHKILPVLVKMTNPKFVGRRIDELSILDRLRCRVIRTMKNGVLVPIEHGHVLELDQLLWVIGRDDEIDSLLDVLGERASVPVVINTFTEQQTFVLTERSLANRRIGDLRLLRDHGVSIARILRYEYELVPTDSTELNVGDQLVVVGSPENLQKFAKVVGHRASVVDATDLVSLAVGVAIGVVVGMIPLGSFKLGLAGGPLLVALVLGHFGRVGAIAGYVPRPTRVLLRELGLCLFLAGAGIKGGASVVETLQSQGAGIFIVGLVATVMPIVIGHLVATKIFKFDLLTALGTVCGAMTSTPGLGAVSGKTDSQAPVVSYAAAYPAALLLMVVGVGLLLEIMAAMV</sequence>
<dbReference type="EMBL" id="CP066776">
    <property type="protein sequence ID" value="QQL44131.1"/>
    <property type="molecule type" value="Genomic_DNA"/>
</dbReference>
<accession>A0A6B3L906</accession>
<dbReference type="Pfam" id="PF02080">
    <property type="entry name" value="TrkA_C"/>
    <property type="match status" value="1"/>
</dbReference>
<evidence type="ECO:0000313" key="9">
    <source>
        <dbReference type="EMBL" id="QQL44131.1"/>
    </source>
</evidence>
<dbReference type="Proteomes" id="UP000475117">
    <property type="component" value="Chromosome"/>
</dbReference>
<keyword evidence="4" id="KW-1003">Cell membrane</keyword>
<dbReference type="PROSITE" id="PS51202">
    <property type="entry name" value="RCK_C"/>
    <property type="match status" value="2"/>
</dbReference>
<evidence type="ECO:0000256" key="4">
    <source>
        <dbReference type="ARBA" id="ARBA00022475"/>
    </source>
</evidence>
<keyword evidence="3" id="KW-0813">Transport</keyword>
<dbReference type="InterPro" id="IPR006037">
    <property type="entry name" value="RCK_C"/>
</dbReference>
<evidence type="ECO:0000256" key="7">
    <source>
        <dbReference type="ARBA" id="ARBA00023136"/>
    </source>
</evidence>
<evidence type="ECO:0000313" key="10">
    <source>
        <dbReference type="Proteomes" id="UP000475117"/>
    </source>
</evidence>
<evidence type="ECO:0000256" key="5">
    <source>
        <dbReference type="ARBA" id="ARBA00022692"/>
    </source>
</evidence>
<dbReference type="KEGG" id="soa:G3M56_009510"/>
<organism evidence="9 10">
    <name type="scientific">Sulfuriroseicoccus oceanibius</name>
    <dbReference type="NCBI Taxonomy" id="2707525"/>
    <lineage>
        <taxon>Bacteria</taxon>
        <taxon>Pseudomonadati</taxon>
        <taxon>Verrucomicrobiota</taxon>
        <taxon>Verrucomicrobiia</taxon>
        <taxon>Verrucomicrobiales</taxon>
        <taxon>Verrucomicrobiaceae</taxon>
        <taxon>Sulfuriroseicoccus</taxon>
    </lineage>
</organism>
<dbReference type="SUPFAM" id="SSF116726">
    <property type="entry name" value="TrkA C-terminal domain-like"/>
    <property type="match status" value="2"/>
</dbReference>
<dbReference type="InterPro" id="IPR036721">
    <property type="entry name" value="RCK_C_sf"/>
</dbReference>
<dbReference type="GO" id="GO:0006813">
    <property type="term" value="P:potassium ion transport"/>
    <property type="evidence" value="ECO:0007669"/>
    <property type="project" value="InterPro"/>
</dbReference>
<dbReference type="InterPro" id="IPR006512">
    <property type="entry name" value="YidE_YbjL"/>
</dbReference>
<dbReference type="GO" id="GO:0008324">
    <property type="term" value="F:monoatomic cation transmembrane transporter activity"/>
    <property type="evidence" value="ECO:0007669"/>
    <property type="project" value="InterPro"/>
</dbReference>
<comment type="subcellular location">
    <subcellularLocation>
        <location evidence="1">Cell membrane</location>
        <topology evidence="1">Multi-pass membrane protein</topology>
    </subcellularLocation>
</comment>
<gene>
    <name evidence="9" type="ORF">G3M56_009510</name>
</gene>
<evidence type="ECO:0000256" key="2">
    <source>
        <dbReference type="ARBA" id="ARBA00009854"/>
    </source>
</evidence>
<dbReference type="Pfam" id="PF06826">
    <property type="entry name" value="Asp-Al_Ex"/>
    <property type="match status" value="2"/>
</dbReference>
<keyword evidence="6" id="KW-1133">Transmembrane helix</keyword>
<dbReference type="NCBIfam" id="TIGR01625">
    <property type="entry name" value="YidE_YbjL_dupl"/>
    <property type="match status" value="1"/>
</dbReference>
<protein>
    <submittedName>
        <fullName evidence="9">YidE/YbjL duplication</fullName>
    </submittedName>
</protein>
<keyword evidence="7" id="KW-0472">Membrane</keyword>
<evidence type="ECO:0000259" key="8">
    <source>
        <dbReference type="PROSITE" id="PS51202"/>
    </source>
</evidence>
<evidence type="ECO:0000256" key="1">
    <source>
        <dbReference type="ARBA" id="ARBA00004651"/>
    </source>
</evidence>
<dbReference type="PANTHER" id="PTHR30445:SF3">
    <property type="entry name" value="TRANSPORT PROTEIN YIDE-RELATED"/>
    <property type="match status" value="1"/>
</dbReference>
<dbReference type="Gene3D" id="3.30.70.1450">
    <property type="entry name" value="Regulator of K+ conductance, C-terminal domain"/>
    <property type="match status" value="2"/>
</dbReference>
<evidence type="ECO:0000256" key="6">
    <source>
        <dbReference type="ARBA" id="ARBA00022989"/>
    </source>
</evidence>